<dbReference type="InterPro" id="IPR051929">
    <property type="entry name" value="VirAsm_ModProt"/>
</dbReference>
<feature type="domain" description="MPN" evidence="6">
    <location>
        <begin position="3"/>
        <end position="134"/>
    </location>
</feature>
<dbReference type="PANTHER" id="PTHR34858:SF1">
    <property type="entry name" value="CYSO-CYSTEINE PEPTIDASE"/>
    <property type="match status" value="1"/>
</dbReference>
<dbReference type="PROSITE" id="PS50249">
    <property type="entry name" value="MPN"/>
    <property type="match status" value="1"/>
</dbReference>
<dbReference type="PANTHER" id="PTHR34858">
    <property type="entry name" value="CYSO-CYSTEINE PEPTIDASE"/>
    <property type="match status" value="1"/>
</dbReference>
<evidence type="ECO:0000256" key="1">
    <source>
        <dbReference type="ARBA" id="ARBA00022670"/>
    </source>
</evidence>
<dbReference type="GO" id="GO:0006508">
    <property type="term" value="P:proteolysis"/>
    <property type="evidence" value="ECO:0007669"/>
    <property type="project" value="UniProtKB-KW"/>
</dbReference>
<keyword evidence="2" id="KW-0479">Metal-binding</keyword>
<dbReference type="EMBL" id="JAMLDX010000013">
    <property type="protein sequence ID" value="MCP3731879.1"/>
    <property type="molecule type" value="Genomic_DNA"/>
</dbReference>
<proteinExistence type="predicted"/>
<dbReference type="Proteomes" id="UP001139451">
    <property type="component" value="Unassembled WGS sequence"/>
</dbReference>
<keyword evidence="1" id="KW-0645">Protease</keyword>
<evidence type="ECO:0000313" key="7">
    <source>
        <dbReference type="EMBL" id="MCP3731879.1"/>
    </source>
</evidence>
<dbReference type="AlphaFoldDB" id="A0A9X2HM90"/>
<keyword evidence="3" id="KW-0378">Hydrolase</keyword>
<evidence type="ECO:0000256" key="2">
    <source>
        <dbReference type="ARBA" id="ARBA00022723"/>
    </source>
</evidence>
<dbReference type="Gene3D" id="3.40.140.10">
    <property type="entry name" value="Cytidine Deaminase, domain 2"/>
    <property type="match status" value="1"/>
</dbReference>
<accession>A0A9X2HM90</accession>
<keyword evidence="5" id="KW-0482">Metalloprotease</keyword>
<gene>
    <name evidence="7" type="ORF">M9978_15750</name>
</gene>
<dbReference type="RefSeq" id="WP_254294828.1">
    <property type="nucleotide sequence ID" value="NZ_JAMLDX010000013.1"/>
</dbReference>
<keyword evidence="8" id="KW-1185">Reference proteome</keyword>
<dbReference type="InterPro" id="IPR037518">
    <property type="entry name" value="MPN"/>
</dbReference>
<dbReference type="GO" id="GO:0008235">
    <property type="term" value="F:metalloexopeptidase activity"/>
    <property type="evidence" value="ECO:0007669"/>
    <property type="project" value="TreeGrafter"/>
</dbReference>
<comment type="caution">
    <text evidence="7">The sequence shown here is derived from an EMBL/GenBank/DDBJ whole genome shotgun (WGS) entry which is preliminary data.</text>
</comment>
<sequence>MAITISSCVIELIQQAAAEALPEEACGLLFGTGGHLGRASVTANVAADPRRHFEIDAAALFAALRAERGGGERLAGYWHSHPGGDADPSATDAAMAVPDGKLWLIVANETLKLWRAVENGARHGRFDPVAFDVR</sequence>
<evidence type="ECO:0000256" key="4">
    <source>
        <dbReference type="ARBA" id="ARBA00022833"/>
    </source>
</evidence>
<evidence type="ECO:0000256" key="5">
    <source>
        <dbReference type="ARBA" id="ARBA00023049"/>
    </source>
</evidence>
<dbReference type="GO" id="GO:0008270">
    <property type="term" value="F:zinc ion binding"/>
    <property type="evidence" value="ECO:0007669"/>
    <property type="project" value="TreeGrafter"/>
</dbReference>
<evidence type="ECO:0000256" key="3">
    <source>
        <dbReference type="ARBA" id="ARBA00022801"/>
    </source>
</evidence>
<evidence type="ECO:0000259" key="6">
    <source>
        <dbReference type="PROSITE" id="PS50249"/>
    </source>
</evidence>
<organism evidence="7 8">
    <name type="scientific">Sphingomonas tagetis</name>
    <dbReference type="NCBI Taxonomy" id="2949092"/>
    <lineage>
        <taxon>Bacteria</taxon>
        <taxon>Pseudomonadati</taxon>
        <taxon>Pseudomonadota</taxon>
        <taxon>Alphaproteobacteria</taxon>
        <taxon>Sphingomonadales</taxon>
        <taxon>Sphingomonadaceae</taxon>
        <taxon>Sphingomonas</taxon>
    </lineage>
</organism>
<keyword evidence="4" id="KW-0862">Zinc</keyword>
<reference evidence="7" key="1">
    <citation type="submission" date="2022-05" db="EMBL/GenBank/DDBJ databases">
        <title>Sphingomonas sp. strain MG17 Genome sequencing and assembly.</title>
        <authorList>
            <person name="Kim I."/>
        </authorList>
    </citation>
    <scope>NUCLEOTIDE SEQUENCE</scope>
    <source>
        <strain evidence="7">MG17</strain>
    </source>
</reference>
<dbReference type="Pfam" id="PF14464">
    <property type="entry name" value="Prok-JAB"/>
    <property type="match status" value="1"/>
</dbReference>
<dbReference type="InterPro" id="IPR028090">
    <property type="entry name" value="JAB_dom_prok"/>
</dbReference>
<dbReference type="SUPFAM" id="SSF102712">
    <property type="entry name" value="JAB1/MPN domain"/>
    <property type="match status" value="1"/>
</dbReference>
<name>A0A9X2HM90_9SPHN</name>
<evidence type="ECO:0000313" key="8">
    <source>
        <dbReference type="Proteomes" id="UP001139451"/>
    </source>
</evidence>
<protein>
    <submittedName>
        <fullName evidence="7">Mov34/MPN/PAD-1 family protein</fullName>
    </submittedName>
</protein>